<evidence type="ECO:0000313" key="2">
    <source>
        <dbReference type="Proteomes" id="UP001152795"/>
    </source>
</evidence>
<gene>
    <name evidence="1" type="ORF">PACLA_8A052532</name>
</gene>
<keyword evidence="2" id="KW-1185">Reference proteome</keyword>
<sequence length="204" mass="23401">MENNAVESDFGQALGERQTRRVYLITYSQADLGKIANCQAFADCILEAFSQSQGNQKDNTNHPEHWSCCMEEHRDGGKHYHLAIKLSAPRRWKAVKNYVSKKHGIALHFPTNHVVTMSPTNTSARTSHSPTYYTALATQIYKKLAHQKPNVLSHSFLITRRKGESQHQLTMRKLRKTYQVLRNPRSYPTSMFLNLLSQMILEAI</sequence>
<name>A0A7D9ELK7_PARCT</name>
<evidence type="ECO:0000313" key="1">
    <source>
        <dbReference type="EMBL" id="CAB4010876.1"/>
    </source>
</evidence>
<proteinExistence type="predicted"/>
<dbReference type="Gene3D" id="3.40.1310.20">
    <property type="match status" value="1"/>
</dbReference>
<dbReference type="EMBL" id="CACRXK020006941">
    <property type="protein sequence ID" value="CAB4010876.1"/>
    <property type="molecule type" value="Genomic_DNA"/>
</dbReference>
<feature type="non-terminal residue" evidence="1">
    <location>
        <position position="204"/>
    </location>
</feature>
<reference evidence="1" key="1">
    <citation type="submission" date="2020-04" db="EMBL/GenBank/DDBJ databases">
        <authorList>
            <person name="Alioto T."/>
            <person name="Alioto T."/>
            <person name="Gomez Garrido J."/>
        </authorList>
    </citation>
    <scope>NUCLEOTIDE SEQUENCE</scope>
    <source>
        <strain evidence="1">A484AB</strain>
    </source>
</reference>
<organism evidence="1 2">
    <name type="scientific">Paramuricea clavata</name>
    <name type="common">Red gorgonian</name>
    <name type="synonym">Violescent sea-whip</name>
    <dbReference type="NCBI Taxonomy" id="317549"/>
    <lineage>
        <taxon>Eukaryota</taxon>
        <taxon>Metazoa</taxon>
        <taxon>Cnidaria</taxon>
        <taxon>Anthozoa</taxon>
        <taxon>Octocorallia</taxon>
        <taxon>Malacalcyonacea</taxon>
        <taxon>Plexauridae</taxon>
        <taxon>Paramuricea</taxon>
    </lineage>
</organism>
<accession>A0A7D9ELK7</accession>
<dbReference type="Proteomes" id="UP001152795">
    <property type="component" value="Unassembled WGS sequence"/>
</dbReference>
<protein>
    <submittedName>
        <fullName evidence="1">Uncharacterized protein</fullName>
    </submittedName>
</protein>
<comment type="caution">
    <text evidence="1">The sequence shown here is derived from an EMBL/GenBank/DDBJ whole genome shotgun (WGS) entry which is preliminary data.</text>
</comment>
<dbReference type="AlphaFoldDB" id="A0A7D9ELK7"/>